<dbReference type="Proteomes" id="UP000006875">
    <property type="component" value="Plasmid pILYOP01"/>
</dbReference>
<evidence type="ECO:0000256" key="1">
    <source>
        <dbReference type="ARBA" id="ARBA00005044"/>
    </source>
</evidence>
<dbReference type="Gene3D" id="3.60.150.10">
    <property type="entry name" value="Chorismate synthase AroC"/>
    <property type="match status" value="1"/>
</dbReference>
<dbReference type="GO" id="GO:0008652">
    <property type="term" value="P:amino acid biosynthetic process"/>
    <property type="evidence" value="ECO:0007669"/>
    <property type="project" value="UniProtKB-KW"/>
</dbReference>
<feature type="binding site" evidence="7">
    <location>
        <begin position="123"/>
        <end position="125"/>
    </location>
    <ligand>
        <name>FMN</name>
        <dbReference type="ChEBI" id="CHEBI:58210"/>
    </ligand>
</feature>
<dbReference type="SUPFAM" id="SSF103263">
    <property type="entry name" value="Chorismate synthase, AroC"/>
    <property type="match status" value="1"/>
</dbReference>
<dbReference type="PIRSF" id="PIRSF001456">
    <property type="entry name" value="Chorismate_synth"/>
    <property type="match status" value="1"/>
</dbReference>
<keyword evidence="8" id="KW-0614">Plasmid</keyword>
<proteinExistence type="inferred from homology"/>
<dbReference type="GO" id="GO:0005829">
    <property type="term" value="C:cytosol"/>
    <property type="evidence" value="ECO:0007669"/>
    <property type="project" value="TreeGrafter"/>
</dbReference>
<accession>E3HDI3</accession>
<dbReference type="InterPro" id="IPR020541">
    <property type="entry name" value="Chorismate_synthase_CS"/>
</dbReference>
<evidence type="ECO:0000313" key="9">
    <source>
        <dbReference type="Proteomes" id="UP000006875"/>
    </source>
</evidence>
<comment type="catalytic activity">
    <reaction evidence="7">
        <text>5-O-(1-carboxyvinyl)-3-phosphoshikimate = chorismate + phosphate</text>
        <dbReference type="Rhea" id="RHEA:21020"/>
        <dbReference type="ChEBI" id="CHEBI:29748"/>
        <dbReference type="ChEBI" id="CHEBI:43474"/>
        <dbReference type="ChEBI" id="CHEBI:57701"/>
        <dbReference type="EC" id="4.2.3.5"/>
    </reaction>
</comment>
<dbReference type="GO" id="GO:0004107">
    <property type="term" value="F:chorismate synthase activity"/>
    <property type="evidence" value="ECO:0007669"/>
    <property type="project" value="UniProtKB-UniRule"/>
</dbReference>
<comment type="function">
    <text evidence="7">Catalyzes the anti-1,4-elimination of the C-3 phosphate and the C-6 proR hydrogen from 5-enolpyruvylshikimate-3-phosphate (EPSP) to yield chorismate, which is the branch point compound that serves as the starting substrate for the three terminal pathways of aromatic amino acid biosynthesis. This reaction introduces a second double bond into the aromatic ring system.</text>
</comment>
<keyword evidence="6 7" id="KW-0456">Lyase</keyword>
<evidence type="ECO:0000256" key="4">
    <source>
        <dbReference type="ARBA" id="ARBA00022605"/>
    </source>
</evidence>
<comment type="caution">
    <text evidence="7">Lacks conserved residue(s) required for the propagation of feature annotation.</text>
</comment>
<reference evidence="8 9" key="1">
    <citation type="journal article" date="2010" name="Stand. Genomic Sci.">
        <title>Complete genome sequence of Ilyobacter polytropus type strain (CuHbu1).</title>
        <authorList>
            <person name="Sikorski J."/>
            <person name="Chertkov O."/>
            <person name="Lapidus A."/>
            <person name="Nolan M."/>
            <person name="Lucas S."/>
            <person name="Del Rio T.G."/>
            <person name="Tice H."/>
            <person name="Cheng J.F."/>
            <person name="Tapia R."/>
            <person name="Han C."/>
            <person name="Goodwin L."/>
            <person name="Pitluck S."/>
            <person name="Liolios K."/>
            <person name="Ivanova N."/>
            <person name="Mavromatis K."/>
            <person name="Mikhailova N."/>
            <person name="Pati A."/>
            <person name="Chen A."/>
            <person name="Palaniappan K."/>
            <person name="Land M."/>
            <person name="Hauser L."/>
            <person name="Chang Y.J."/>
            <person name="Jeffries C.D."/>
            <person name="Brambilla E."/>
            <person name="Yasawong M."/>
            <person name="Rohde M."/>
            <person name="Pukall R."/>
            <person name="Spring S."/>
            <person name="Goker M."/>
            <person name="Woyke T."/>
            <person name="Bristow J."/>
            <person name="Eisen J.A."/>
            <person name="Markowitz V."/>
            <person name="Hugenholtz P."/>
            <person name="Kyrpides N.C."/>
            <person name="Klenk H.P."/>
        </authorList>
    </citation>
    <scope>NUCLEOTIDE SEQUENCE [LARGE SCALE GENOMIC DNA]</scope>
    <source>
        <strain evidence="9">ATCC 51220 / DSM 2926 / LMG 16218 / CuHBu1</strain>
        <plasmid evidence="9">pILYOP01</plasmid>
    </source>
</reference>
<evidence type="ECO:0000256" key="3">
    <source>
        <dbReference type="ARBA" id="ARBA00013036"/>
    </source>
</evidence>
<keyword evidence="5 7" id="KW-0057">Aromatic amino acid biosynthesis</keyword>
<dbReference type="InterPro" id="IPR035904">
    <property type="entry name" value="Chorismate_synth_AroC_sf"/>
</dbReference>
<comment type="subunit">
    <text evidence="7">Homotetramer.</text>
</comment>
<dbReference type="NCBIfam" id="NF003793">
    <property type="entry name" value="PRK05382.1"/>
    <property type="match status" value="1"/>
</dbReference>
<evidence type="ECO:0000256" key="2">
    <source>
        <dbReference type="ARBA" id="ARBA00008014"/>
    </source>
</evidence>
<dbReference type="PANTHER" id="PTHR21085">
    <property type="entry name" value="CHORISMATE SYNTHASE"/>
    <property type="match status" value="1"/>
</dbReference>
<dbReference type="Pfam" id="PF01264">
    <property type="entry name" value="Chorismate_synt"/>
    <property type="match status" value="1"/>
</dbReference>
<feature type="binding site" evidence="7">
    <location>
        <position position="301"/>
    </location>
    <ligand>
        <name>FMN</name>
        <dbReference type="ChEBI" id="CHEBI:58210"/>
    </ligand>
</feature>
<evidence type="ECO:0000313" key="8">
    <source>
        <dbReference type="EMBL" id="ADO84169.1"/>
    </source>
</evidence>
<dbReference type="HAMAP" id="MF_00300">
    <property type="entry name" value="Chorismate_synth"/>
    <property type="match status" value="1"/>
</dbReference>
<dbReference type="UniPathway" id="UPA00053">
    <property type="reaction ID" value="UER00090"/>
</dbReference>
<evidence type="ECO:0000256" key="6">
    <source>
        <dbReference type="ARBA" id="ARBA00023239"/>
    </source>
</evidence>
<gene>
    <name evidence="7" type="primary">aroC</name>
    <name evidence="8" type="ordered locus">Ilyop_2410</name>
</gene>
<name>E3HDI3_ILYPC</name>
<comment type="similarity">
    <text evidence="2 7">Belongs to the chorismate synthase family.</text>
</comment>
<dbReference type="GO" id="GO:0010181">
    <property type="term" value="F:FMN binding"/>
    <property type="evidence" value="ECO:0007669"/>
    <property type="project" value="TreeGrafter"/>
</dbReference>
<keyword evidence="9" id="KW-1185">Reference proteome</keyword>
<protein>
    <recommendedName>
        <fullName evidence="3 7">Chorismate synthase</fullName>
        <shortName evidence="7">CS</shortName>
        <ecNumber evidence="3 7">4.2.3.5</ecNumber>
    </recommendedName>
    <alternativeName>
        <fullName evidence="7">5-enolpyruvylshikimate-3-phosphate phospholyase</fullName>
    </alternativeName>
</protein>
<keyword evidence="4 7" id="KW-0028">Amino-acid biosynthesis</keyword>
<dbReference type="EC" id="4.2.3.5" evidence="3 7"/>
<feature type="binding site" evidence="7">
    <location>
        <begin position="274"/>
        <end position="278"/>
    </location>
    <ligand>
        <name>FMN</name>
        <dbReference type="ChEBI" id="CHEBI:58210"/>
    </ligand>
</feature>
<dbReference type="KEGG" id="ipo:Ilyop_2410"/>
<evidence type="ECO:0000256" key="7">
    <source>
        <dbReference type="HAMAP-Rule" id="MF_00300"/>
    </source>
</evidence>
<dbReference type="OrthoDB" id="9771806at2"/>
<sequence length="334" mass="35380">MNSFGRMFRVSIYGESHGKGVGVLIDGCPAGIPVDKEDFMGDLSRRKAGGAGSTKRIESDEPVIISGICDGHTTGAPINIHFVNGDTRSKDYSLFKRMPRPGHSDFVAMKKYNGNNDIRGGGHFSGRLTLALVAAGVIAKKILAGSKLNAKLVQVGKTDVRNASEKEIDKILTHVQENGDSIGGIVQFTGVDLPVGLGEPFFGSVESHISSMIFSVPAVKGIEFGAGFEGVKLKGSQHNDSIIDASGKTLTNNNGGINGGISNGNPVVFRVVIKPTPSIYIPQETFNFEEGKMDTLQINGRHDACIAKRATVVVENAAAIALADLFLINKSSQI</sequence>
<dbReference type="AlphaFoldDB" id="E3HDI3"/>
<dbReference type="PANTHER" id="PTHR21085:SF0">
    <property type="entry name" value="CHORISMATE SYNTHASE"/>
    <property type="match status" value="1"/>
</dbReference>
<comment type="cofactor">
    <cofactor evidence="7">
        <name>FMNH2</name>
        <dbReference type="ChEBI" id="CHEBI:57618"/>
    </cofactor>
    <text evidence="7">Reduced FMN (FMNH(2)).</text>
</comment>
<feature type="binding site" evidence="7">
    <location>
        <position position="46"/>
    </location>
    <ligand>
        <name>NADP(+)</name>
        <dbReference type="ChEBI" id="CHEBI:58349"/>
    </ligand>
</feature>
<dbReference type="InterPro" id="IPR000453">
    <property type="entry name" value="Chorismate_synth"/>
</dbReference>
<keyword evidence="7" id="KW-0521">NADP</keyword>
<keyword evidence="7" id="KW-0285">Flavoprotein</keyword>
<dbReference type="GO" id="GO:0009423">
    <property type="term" value="P:chorismate biosynthetic process"/>
    <property type="evidence" value="ECO:0007669"/>
    <property type="project" value="UniProtKB-UniRule"/>
</dbReference>
<organism evidence="8 9">
    <name type="scientific">Ilyobacter polytropus (strain ATCC 51220 / DSM 2926 / LMG 16218 / CuHBu1)</name>
    <dbReference type="NCBI Taxonomy" id="572544"/>
    <lineage>
        <taxon>Bacteria</taxon>
        <taxon>Fusobacteriati</taxon>
        <taxon>Fusobacteriota</taxon>
        <taxon>Fusobacteriia</taxon>
        <taxon>Fusobacteriales</taxon>
        <taxon>Fusobacteriaceae</taxon>
        <taxon>Ilyobacter</taxon>
    </lineage>
</organism>
<dbReference type="RefSeq" id="WP_013388828.1">
    <property type="nucleotide sequence ID" value="NC_014633.1"/>
</dbReference>
<keyword evidence="7" id="KW-0288">FMN</keyword>
<dbReference type="PROSITE" id="PS00788">
    <property type="entry name" value="CHORISMATE_SYNTHASE_2"/>
    <property type="match status" value="1"/>
</dbReference>
<dbReference type="PROSITE" id="PS00787">
    <property type="entry name" value="CHORISMATE_SYNTHASE_1"/>
    <property type="match status" value="1"/>
</dbReference>
<dbReference type="EMBL" id="CP002282">
    <property type="protein sequence ID" value="ADO84169.1"/>
    <property type="molecule type" value="Genomic_DNA"/>
</dbReference>
<geneLocation type="plasmid" evidence="8 9">
    <name>pILYOP01</name>
</geneLocation>
<dbReference type="CDD" id="cd07304">
    <property type="entry name" value="Chorismate_synthase"/>
    <property type="match status" value="1"/>
</dbReference>
<comment type="pathway">
    <text evidence="1 7">Metabolic intermediate biosynthesis; chorismate biosynthesis; chorismate from D-erythrose 4-phosphate and phosphoenolpyruvate: step 7/7.</text>
</comment>
<keyword evidence="7" id="KW-0274">FAD</keyword>
<dbReference type="HOGENOM" id="CLU_034547_0_0_0"/>
<dbReference type="GO" id="GO:0009073">
    <property type="term" value="P:aromatic amino acid family biosynthetic process"/>
    <property type="evidence" value="ECO:0007669"/>
    <property type="project" value="UniProtKB-KW"/>
</dbReference>
<feature type="binding site" evidence="7">
    <location>
        <position position="259"/>
    </location>
    <ligand>
        <name>FMN</name>
        <dbReference type="ChEBI" id="CHEBI:58210"/>
    </ligand>
</feature>
<evidence type="ECO:0000256" key="5">
    <source>
        <dbReference type="ARBA" id="ARBA00023141"/>
    </source>
</evidence>